<dbReference type="InterPro" id="IPR050109">
    <property type="entry name" value="HTH-type_TetR-like_transc_reg"/>
</dbReference>
<keyword evidence="8" id="KW-1185">Reference proteome</keyword>
<evidence type="ECO:0000256" key="3">
    <source>
        <dbReference type="ARBA" id="ARBA00023125"/>
    </source>
</evidence>
<dbReference type="SUPFAM" id="SSF46689">
    <property type="entry name" value="Homeodomain-like"/>
    <property type="match status" value="1"/>
</dbReference>
<dbReference type="Proteomes" id="UP000320209">
    <property type="component" value="Unassembled WGS sequence"/>
</dbReference>
<evidence type="ECO:0000256" key="1">
    <source>
        <dbReference type="ARBA" id="ARBA00022491"/>
    </source>
</evidence>
<dbReference type="InterPro" id="IPR036271">
    <property type="entry name" value="Tet_transcr_reg_TetR-rel_C_sf"/>
</dbReference>
<keyword evidence="1" id="KW-0678">Repressor</keyword>
<proteinExistence type="predicted"/>
<dbReference type="InterPro" id="IPR001647">
    <property type="entry name" value="HTH_TetR"/>
</dbReference>
<dbReference type="AlphaFoldDB" id="A0A543A4Z4"/>
<keyword evidence="4" id="KW-0804">Transcription</keyword>
<evidence type="ECO:0000313" key="7">
    <source>
        <dbReference type="EMBL" id="TQL67673.1"/>
    </source>
</evidence>
<keyword evidence="3 5" id="KW-0238">DNA-binding</keyword>
<dbReference type="RefSeq" id="WP_141779745.1">
    <property type="nucleotide sequence ID" value="NZ_VFOV01000001.1"/>
</dbReference>
<gene>
    <name evidence="7" type="ORF">FB381_1555</name>
</gene>
<feature type="domain" description="HTH tetR-type" evidence="6">
    <location>
        <begin position="8"/>
        <end position="68"/>
    </location>
</feature>
<dbReference type="Pfam" id="PF00440">
    <property type="entry name" value="TetR_N"/>
    <property type="match status" value="1"/>
</dbReference>
<dbReference type="GO" id="GO:0000976">
    <property type="term" value="F:transcription cis-regulatory region binding"/>
    <property type="evidence" value="ECO:0007669"/>
    <property type="project" value="TreeGrafter"/>
</dbReference>
<organism evidence="7 8">
    <name type="scientific">Nocardioides albertanoniae</name>
    <dbReference type="NCBI Taxonomy" id="1175486"/>
    <lineage>
        <taxon>Bacteria</taxon>
        <taxon>Bacillati</taxon>
        <taxon>Actinomycetota</taxon>
        <taxon>Actinomycetes</taxon>
        <taxon>Propionibacteriales</taxon>
        <taxon>Nocardioidaceae</taxon>
        <taxon>Nocardioides</taxon>
    </lineage>
</organism>
<dbReference type="OrthoDB" id="9816296at2"/>
<dbReference type="Pfam" id="PF13977">
    <property type="entry name" value="TetR_C_6"/>
    <property type="match status" value="1"/>
</dbReference>
<evidence type="ECO:0000313" key="8">
    <source>
        <dbReference type="Proteomes" id="UP000320209"/>
    </source>
</evidence>
<protein>
    <submittedName>
        <fullName evidence="7">TetR family transcriptional regulator</fullName>
    </submittedName>
</protein>
<dbReference type="PROSITE" id="PS50977">
    <property type="entry name" value="HTH_TETR_2"/>
    <property type="match status" value="1"/>
</dbReference>
<dbReference type="SUPFAM" id="SSF48498">
    <property type="entry name" value="Tetracyclin repressor-like, C-terminal domain"/>
    <property type="match status" value="1"/>
</dbReference>
<comment type="caution">
    <text evidence="7">The sequence shown here is derived from an EMBL/GenBank/DDBJ whole genome shotgun (WGS) entry which is preliminary data.</text>
</comment>
<evidence type="ECO:0000256" key="2">
    <source>
        <dbReference type="ARBA" id="ARBA00023015"/>
    </source>
</evidence>
<accession>A0A543A4Z4</accession>
<dbReference type="PANTHER" id="PTHR30055:SF228">
    <property type="entry name" value="TRANSCRIPTIONAL REGULATOR-RELATED"/>
    <property type="match status" value="1"/>
</dbReference>
<dbReference type="GO" id="GO:0003700">
    <property type="term" value="F:DNA-binding transcription factor activity"/>
    <property type="evidence" value="ECO:0007669"/>
    <property type="project" value="TreeGrafter"/>
</dbReference>
<sequence length="187" mass="20466">MPRVVDHEQRRFEIVAGLWQLVATRGIEGVSLRTVAAGAGVSMGRVQHYFGTKDALVVAGIELLVASAVVDYDATAGKSPRERLLHLLLQQIPATEPGRIGVTVWYAYIAKAMTHAEVRRILAEAIRNGVEECTRHVQEAEDLREPEARVRARELLALSDGLTQRVLIGDLSAAEAEAMIRARADHA</sequence>
<feature type="DNA-binding region" description="H-T-H motif" evidence="5">
    <location>
        <begin position="31"/>
        <end position="50"/>
    </location>
</feature>
<name>A0A543A4Z4_9ACTN</name>
<evidence type="ECO:0000256" key="4">
    <source>
        <dbReference type="ARBA" id="ARBA00023163"/>
    </source>
</evidence>
<dbReference type="EMBL" id="VFOV01000001">
    <property type="protein sequence ID" value="TQL67673.1"/>
    <property type="molecule type" value="Genomic_DNA"/>
</dbReference>
<reference evidence="7 8" key="1">
    <citation type="submission" date="2019-06" db="EMBL/GenBank/DDBJ databases">
        <title>Sequencing the genomes of 1000 actinobacteria strains.</title>
        <authorList>
            <person name="Klenk H.-P."/>
        </authorList>
    </citation>
    <scope>NUCLEOTIDE SEQUENCE [LARGE SCALE GENOMIC DNA]</scope>
    <source>
        <strain evidence="7 8">DSM 25218</strain>
    </source>
</reference>
<evidence type="ECO:0000259" key="6">
    <source>
        <dbReference type="PROSITE" id="PS50977"/>
    </source>
</evidence>
<keyword evidence="2" id="KW-0805">Transcription regulation</keyword>
<dbReference type="InterPro" id="IPR039538">
    <property type="entry name" value="BetI_C"/>
</dbReference>
<dbReference type="PANTHER" id="PTHR30055">
    <property type="entry name" value="HTH-TYPE TRANSCRIPTIONAL REGULATOR RUTR"/>
    <property type="match status" value="1"/>
</dbReference>
<dbReference type="InterPro" id="IPR009057">
    <property type="entry name" value="Homeodomain-like_sf"/>
</dbReference>
<dbReference type="Gene3D" id="1.10.357.10">
    <property type="entry name" value="Tetracycline Repressor, domain 2"/>
    <property type="match status" value="1"/>
</dbReference>
<evidence type="ECO:0000256" key="5">
    <source>
        <dbReference type="PROSITE-ProRule" id="PRU00335"/>
    </source>
</evidence>